<evidence type="ECO:0000256" key="4">
    <source>
        <dbReference type="ARBA" id="ARBA00022490"/>
    </source>
</evidence>
<dbReference type="GO" id="GO:0005829">
    <property type="term" value="C:cytosol"/>
    <property type="evidence" value="ECO:0007669"/>
    <property type="project" value="UniProtKB-SubCell"/>
</dbReference>
<dbReference type="FunFam" id="1.20.1050.10:FF:000004">
    <property type="entry name" value="Glutathione S-transferase F2"/>
    <property type="match status" value="1"/>
</dbReference>
<evidence type="ECO:0000259" key="10">
    <source>
        <dbReference type="PROSITE" id="PS50405"/>
    </source>
</evidence>
<dbReference type="InterPro" id="IPR040079">
    <property type="entry name" value="Glutathione_S-Trfase"/>
</dbReference>
<protein>
    <recommendedName>
        <fullName evidence="3">glutathione transferase</fullName>
        <ecNumber evidence="3">2.5.1.18</ecNumber>
    </recommendedName>
</protein>
<name>A0A565AK58_9BRAS</name>
<feature type="region of interest" description="Disordered" evidence="8">
    <location>
        <begin position="1"/>
        <end position="33"/>
    </location>
</feature>
<evidence type="ECO:0000256" key="6">
    <source>
        <dbReference type="ARBA" id="ARBA00022679"/>
    </source>
</evidence>
<comment type="caution">
    <text evidence="11">The sequence shown here is derived from an EMBL/GenBank/DDBJ whole genome shotgun (WGS) entry which is preliminary data.</text>
</comment>
<dbReference type="SUPFAM" id="SSF52833">
    <property type="entry name" value="Thioredoxin-like"/>
    <property type="match status" value="1"/>
</dbReference>
<evidence type="ECO:0000256" key="8">
    <source>
        <dbReference type="SAM" id="MobiDB-lite"/>
    </source>
</evidence>
<dbReference type="Pfam" id="PF02798">
    <property type="entry name" value="GST_N"/>
    <property type="match status" value="1"/>
</dbReference>
<keyword evidence="4" id="KW-0963">Cytoplasm</keyword>
<dbReference type="SFLD" id="SFLDG00358">
    <property type="entry name" value="Main_(cytGST)"/>
    <property type="match status" value="1"/>
</dbReference>
<evidence type="ECO:0000256" key="1">
    <source>
        <dbReference type="ARBA" id="ARBA00004514"/>
    </source>
</evidence>
<dbReference type="PROSITE" id="PS50405">
    <property type="entry name" value="GST_CTER"/>
    <property type="match status" value="1"/>
</dbReference>
<feature type="domain" description="GST C-terminal" evidence="10">
    <location>
        <begin position="541"/>
        <end position="672"/>
    </location>
</feature>
<reference evidence="11" key="1">
    <citation type="submission" date="2019-07" db="EMBL/GenBank/DDBJ databases">
        <authorList>
            <person name="Dittberner H."/>
        </authorList>
    </citation>
    <scope>NUCLEOTIDE SEQUENCE [LARGE SCALE GENOMIC DNA]</scope>
</reference>
<dbReference type="InterPro" id="IPR004045">
    <property type="entry name" value="Glutathione_S-Trfase_N"/>
</dbReference>
<dbReference type="FunFam" id="3.40.30.10:FF:000016">
    <property type="entry name" value="Glutathione S-transferase F2"/>
    <property type="match status" value="1"/>
</dbReference>
<dbReference type="Pfam" id="PF00043">
    <property type="entry name" value="GST_C"/>
    <property type="match status" value="1"/>
</dbReference>
<dbReference type="OrthoDB" id="1914453at2759"/>
<keyword evidence="12" id="KW-1185">Reference proteome</keyword>
<keyword evidence="5" id="KW-0216">Detoxification</keyword>
<dbReference type="SUPFAM" id="SSF47616">
    <property type="entry name" value="GST C-terminal domain-like"/>
    <property type="match status" value="1"/>
</dbReference>
<evidence type="ECO:0000256" key="2">
    <source>
        <dbReference type="ARBA" id="ARBA00010128"/>
    </source>
</evidence>
<dbReference type="PROSITE" id="PS50404">
    <property type="entry name" value="GST_NTER"/>
    <property type="match status" value="1"/>
</dbReference>
<keyword evidence="6" id="KW-0808">Transferase</keyword>
<comment type="subcellular location">
    <subcellularLocation>
        <location evidence="1">Cytoplasm</location>
        <location evidence="1">Cytosol</location>
    </subcellularLocation>
</comment>
<evidence type="ECO:0000256" key="5">
    <source>
        <dbReference type="ARBA" id="ARBA00022575"/>
    </source>
</evidence>
<dbReference type="PANTHER" id="PTHR35686:SF1">
    <property type="entry name" value="KINETOCHORE PROTEIN"/>
    <property type="match status" value="1"/>
</dbReference>
<evidence type="ECO:0000259" key="9">
    <source>
        <dbReference type="PROSITE" id="PS50404"/>
    </source>
</evidence>
<dbReference type="EMBL" id="CABITT030000001">
    <property type="protein sequence ID" value="VVA89775.1"/>
    <property type="molecule type" value="Genomic_DNA"/>
</dbReference>
<dbReference type="SFLD" id="SFLDG01154">
    <property type="entry name" value="Main.5:_Phi-like"/>
    <property type="match status" value="1"/>
</dbReference>
<dbReference type="InterPro" id="IPR036282">
    <property type="entry name" value="Glutathione-S-Trfase_C_sf"/>
</dbReference>
<dbReference type="InterPro" id="IPR036249">
    <property type="entry name" value="Thioredoxin-like_sf"/>
</dbReference>
<feature type="domain" description="GST N-terminal" evidence="9">
    <location>
        <begin position="452"/>
        <end position="533"/>
    </location>
</feature>
<dbReference type="EC" id="2.5.1.18" evidence="3"/>
<dbReference type="SFLD" id="SFLDS00019">
    <property type="entry name" value="Glutathione_Transferase_(cytos"/>
    <property type="match status" value="1"/>
</dbReference>
<feature type="region of interest" description="Disordered" evidence="8">
    <location>
        <begin position="276"/>
        <end position="315"/>
    </location>
</feature>
<comment type="similarity">
    <text evidence="2">Belongs to the GST superfamily. Phi family.</text>
</comment>
<dbReference type="CDD" id="cd03187">
    <property type="entry name" value="GST_C_Phi"/>
    <property type="match status" value="1"/>
</dbReference>
<dbReference type="AlphaFoldDB" id="A0A565AK58"/>
<dbReference type="Gene3D" id="1.20.1050.10">
    <property type="match status" value="1"/>
</dbReference>
<dbReference type="InterPro" id="IPR034347">
    <property type="entry name" value="GST_Phi_C"/>
</dbReference>
<dbReference type="PANTHER" id="PTHR35686">
    <property type="entry name" value="KINETOCHORE PROTEIN"/>
    <property type="match status" value="1"/>
</dbReference>
<sequence>MWRRINLPVTGNPDSDQSISEEEEEHVDVSLGENDVWPSAKAKEEEGLLLQTKLEKLIGCGEQDYAVEDGDVSLVSTLQKISSSLEDDVVVPDSLEESNSASERKAELTCISAQESLSDDEVLQDEPVATWSTISKETESLIHLNGVVSISSSHSAGFRTKRGSKVVKDHVRPKFSFHSHTHGETSSKICDMTEHLEEPAADMAIEEDPIAECYHDFDEISENRQGITDMAIEVRNGCIEEAISKLLDIPTDKIRVAKRSSKPYCRRKGKSWKFAHKGSSSILQDNGTDDELPGPMDCGSSTDDEPSQSAVPNIPNQKKQFVGDRFDEAIKASSLSKEGLLIGSPKLPGGYTLYGKLQQIMKQEKETEMEITKKLQGGIEQADGSSYVDDSLLSKNTQLLAAKESETTIIFSPKVCADVDIEIGSFIRLYAPWKEMEVKNTNEVIILCSYFSRYKVHGHPFSTNTRRVLAVLLEKGLSYDPITVDLQTGEHKREPFLSLNPFGQVPVFEDGKVKLCESRAITQYIAYVHSSRGTQLLNLQSHETMATLTMWMEIEAHQFDPPASKLTWEQVIKPLYGLVTDQTVVKENEASLEKVLNVYEKRLGESRFLACSSFTLVDLHHLPNIQYLLGTPTKRLFENRPKVRKWVDEITSREAWKMACDQDKSWFGKQRK</sequence>
<evidence type="ECO:0000256" key="7">
    <source>
        <dbReference type="ARBA" id="ARBA00047960"/>
    </source>
</evidence>
<dbReference type="Gene3D" id="3.40.30.10">
    <property type="entry name" value="Glutaredoxin"/>
    <property type="match status" value="1"/>
</dbReference>
<evidence type="ECO:0000313" key="12">
    <source>
        <dbReference type="Proteomes" id="UP000489600"/>
    </source>
</evidence>
<evidence type="ECO:0000313" key="11">
    <source>
        <dbReference type="EMBL" id="VVA89775.1"/>
    </source>
</evidence>
<dbReference type="InterPro" id="IPR010987">
    <property type="entry name" value="Glutathione-S-Trfase_C-like"/>
</dbReference>
<organism evidence="11 12">
    <name type="scientific">Arabis nemorensis</name>
    <dbReference type="NCBI Taxonomy" id="586526"/>
    <lineage>
        <taxon>Eukaryota</taxon>
        <taxon>Viridiplantae</taxon>
        <taxon>Streptophyta</taxon>
        <taxon>Embryophyta</taxon>
        <taxon>Tracheophyta</taxon>
        <taxon>Spermatophyta</taxon>
        <taxon>Magnoliopsida</taxon>
        <taxon>eudicotyledons</taxon>
        <taxon>Gunneridae</taxon>
        <taxon>Pentapetalae</taxon>
        <taxon>rosids</taxon>
        <taxon>malvids</taxon>
        <taxon>Brassicales</taxon>
        <taxon>Brassicaceae</taxon>
        <taxon>Arabideae</taxon>
        <taxon>Arabis</taxon>
    </lineage>
</organism>
<comment type="catalytic activity">
    <reaction evidence="7">
        <text>RX + glutathione = an S-substituted glutathione + a halide anion + H(+)</text>
        <dbReference type="Rhea" id="RHEA:16437"/>
        <dbReference type="ChEBI" id="CHEBI:15378"/>
        <dbReference type="ChEBI" id="CHEBI:16042"/>
        <dbReference type="ChEBI" id="CHEBI:17792"/>
        <dbReference type="ChEBI" id="CHEBI:57925"/>
        <dbReference type="ChEBI" id="CHEBI:90779"/>
        <dbReference type="EC" id="2.5.1.18"/>
    </reaction>
</comment>
<dbReference type="GO" id="GO:0009407">
    <property type="term" value="P:toxin catabolic process"/>
    <property type="evidence" value="ECO:0007669"/>
    <property type="project" value="UniProtKB-ARBA"/>
</dbReference>
<proteinExistence type="inferred from homology"/>
<accession>A0A565AK58</accession>
<evidence type="ECO:0000256" key="3">
    <source>
        <dbReference type="ARBA" id="ARBA00012452"/>
    </source>
</evidence>
<dbReference type="InterPro" id="IPR004046">
    <property type="entry name" value="GST_C"/>
</dbReference>
<gene>
    <name evidence="11" type="ORF">ANE_LOCUS220</name>
</gene>
<dbReference type="Proteomes" id="UP000489600">
    <property type="component" value="Unassembled WGS sequence"/>
</dbReference>
<dbReference type="CDD" id="cd03053">
    <property type="entry name" value="GST_N_Phi"/>
    <property type="match status" value="1"/>
</dbReference>
<dbReference type="GO" id="GO:0004364">
    <property type="term" value="F:glutathione transferase activity"/>
    <property type="evidence" value="ECO:0007669"/>
    <property type="project" value="UniProtKB-EC"/>
</dbReference>